<dbReference type="InterPro" id="IPR057326">
    <property type="entry name" value="KR_dom"/>
</dbReference>
<dbReference type="Proteomes" id="UP000604737">
    <property type="component" value="Unassembled WGS sequence"/>
</dbReference>
<proteinExistence type="inferred from homology"/>
<evidence type="ECO:0000259" key="3">
    <source>
        <dbReference type="SMART" id="SM00822"/>
    </source>
</evidence>
<comment type="similarity">
    <text evidence="1">Belongs to the short-chain dehydrogenases/reductases (SDR) family.</text>
</comment>
<evidence type="ECO:0000313" key="5">
    <source>
        <dbReference type="Proteomes" id="UP000604737"/>
    </source>
</evidence>
<feature type="domain" description="Ketoreductase" evidence="3">
    <location>
        <begin position="28"/>
        <end position="210"/>
    </location>
</feature>
<evidence type="ECO:0000313" key="4">
    <source>
        <dbReference type="EMBL" id="GHD64634.1"/>
    </source>
</evidence>
<sequence>MGGSVALGITMSAPLSFTEVHYDDLAGQRVLVSGGASGIGEALVEAFLAQGAKVAFLDVDDVAAQMLLARHPDAPMHYLHCDVRDIAALQAAIHEVESIWHGIDVLVNNAARDDRHTLDGLTVDYWDDALATNLRHHVFAIQAVAAGMRARGSGAIINMGSIAWMRGNPTMLAYTTAKAAIHGLTRTLAKDLGPAGIRVNSIVPGAIRTDKQVRMWQEAGTPEMEQRFLDQQALKFRLDASDCAHMALFLASRASRGCTGQDFVVDAALSIN</sequence>
<dbReference type="PROSITE" id="PS00061">
    <property type="entry name" value="ADH_SHORT"/>
    <property type="match status" value="1"/>
</dbReference>
<accession>A0ABQ3H0U1</accession>
<dbReference type="SUPFAM" id="SSF51735">
    <property type="entry name" value="NAD(P)-binding Rossmann-fold domains"/>
    <property type="match status" value="1"/>
</dbReference>
<evidence type="ECO:0000256" key="2">
    <source>
        <dbReference type="ARBA" id="ARBA00023002"/>
    </source>
</evidence>
<gene>
    <name evidence="4" type="ORF">GCM10007350_24140</name>
</gene>
<reference evidence="5" key="1">
    <citation type="journal article" date="2019" name="Int. J. Syst. Evol. Microbiol.">
        <title>The Global Catalogue of Microorganisms (GCM) 10K type strain sequencing project: providing services to taxonomists for standard genome sequencing and annotation.</title>
        <authorList>
            <consortium name="The Broad Institute Genomics Platform"/>
            <consortium name="The Broad Institute Genome Sequencing Center for Infectious Disease"/>
            <person name="Wu L."/>
            <person name="Ma J."/>
        </authorList>
    </citation>
    <scope>NUCLEOTIDE SEQUENCE [LARGE SCALE GENOMIC DNA]</scope>
    <source>
        <strain evidence="5">KCTC 23701</strain>
    </source>
</reference>
<dbReference type="SMART" id="SM00822">
    <property type="entry name" value="PKS_KR"/>
    <property type="match status" value="1"/>
</dbReference>
<evidence type="ECO:0000256" key="1">
    <source>
        <dbReference type="ARBA" id="ARBA00006484"/>
    </source>
</evidence>
<keyword evidence="5" id="KW-1185">Reference proteome</keyword>
<dbReference type="Gene3D" id="3.40.50.720">
    <property type="entry name" value="NAD(P)-binding Rossmann-like Domain"/>
    <property type="match status" value="1"/>
</dbReference>
<protein>
    <submittedName>
        <fullName evidence="4">3-oxoacyl-ACP reductase</fullName>
    </submittedName>
</protein>
<dbReference type="PANTHER" id="PTHR42760:SF133">
    <property type="entry name" value="3-OXOACYL-[ACYL-CARRIER-PROTEIN] REDUCTASE"/>
    <property type="match status" value="1"/>
</dbReference>
<dbReference type="PANTHER" id="PTHR42760">
    <property type="entry name" value="SHORT-CHAIN DEHYDROGENASES/REDUCTASES FAMILY MEMBER"/>
    <property type="match status" value="1"/>
</dbReference>
<dbReference type="InterPro" id="IPR020904">
    <property type="entry name" value="Sc_DH/Rdtase_CS"/>
</dbReference>
<comment type="caution">
    <text evidence="4">The sequence shown here is derived from an EMBL/GenBank/DDBJ whole genome shotgun (WGS) entry which is preliminary data.</text>
</comment>
<dbReference type="PRINTS" id="PR00080">
    <property type="entry name" value="SDRFAMILY"/>
</dbReference>
<dbReference type="InterPro" id="IPR036291">
    <property type="entry name" value="NAD(P)-bd_dom_sf"/>
</dbReference>
<dbReference type="PRINTS" id="PR00081">
    <property type="entry name" value="GDHRDH"/>
</dbReference>
<dbReference type="EMBL" id="BMYO01000006">
    <property type="protein sequence ID" value="GHD64634.1"/>
    <property type="molecule type" value="Genomic_DNA"/>
</dbReference>
<dbReference type="Pfam" id="PF13561">
    <property type="entry name" value="adh_short_C2"/>
    <property type="match status" value="1"/>
</dbReference>
<keyword evidence="2" id="KW-0560">Oxidoreductase</keyword>
<organism evidence="4 5">
    <name type="scientific">Jeongeupia chitinilytica</name>
    <dbReference type="NCBI Taxonomy" id="1041641"/>
    <lineage>
        <taxon>Bacteria</taxon>
        <taxon>Pseudomonadati</taxon>
        <taxon>Pseudomonadota</taxon>
        <taxon>Betaproteobacteria</taxon>
        <taxon>Neisseriales</taxon>
        <taxon>Chitinibacteraceae</taxon>
        <taxon>Jeongeupia</taxon>
    </lineage>
</organism>
<dbReference type="InterPro" id="IPR002347">
    <property type="entry name" value="SDR_fam"/>
</dbReference>
<name>A0ABQ3H0U1_9NEIS</name>
<dbReference type="CDD" id="cd05233">
    <property type="entry name" value="SDR_c"/>
    <property type="match status" value="1"/>
</dbReference>